<protein>
    <submittedName>
        <fullName evidence="1">Uncharacterized protein</fullName>
    </submittedName>
</protein>
<comment type="caution">
    <text evidence="1">The sequence shown here is derived from an EMBL/GenBank/DDBJ whole genome shotgun (WGS) entry which is preliminary data.</text>
</comment>
<evidence type="ECO:0000313" key="2">
    <source>
        <dbReference type="Proteomes" id="UP000030711"/>
    </source>
</evidence>
<evidence type="ECO:0000313" key="1">
    <source>
        <dbReference type="EMBL" id="KAK3444374.1"/>
    </source>
</evidence>
<proteinExistence type="predicted"/>
<gene>
    <name evidence="1" type="ORF">EUGRSUZ_A00384</name>
</gene>
<accession>A0ACC3LZL8</accession>
<name>A0ACC3LZL8_EUCGR</name>
<sequence>MPNKLKNSIQLCSLARRGKTTTPQSKMNLLKSNLYDSKPSSLPFADATRQHTHNHEKFSQHKPKNSKRSRLPQKQECNRKTKQRRENRKKAKMGRANFYLRWECLCNTPTQEINANYSTITSNHEMGETGTSRPEEAKGGGARGGRGEAEPELEFVSLLYRRSGRATLARGSSEPSQICRAEGGATLTGEGGAPETYLESPEKHRVKLDSPNAPAKALRSSATDHRPPPRKPHRRRRRPAAPWQPQSHFTPRSSDRRNRRGRAPPDFSFKWFSYSDLPLNCDYEPFRMNWSGAAAIPSWCSVVQDEWRRPGDGVSPEFVRLSQETPHRCGDHWQYPPCYTTMVQSHIYGNCTGGAEESSLKVEGDAHAALHGGQEIERSQKPRIGENVSRNDRFNFLISTQLNLLPLVDFIEEFLQTFLQLFDLKDSKQSVYGALDAWVAWEQKFPLASIRRALIVLEKQHQWHRIVQVIKWMLSKGQGNTMGTYGMLIRALDMDHRAEEAHRFWVKKIGSDLHSVPWSLCTSMIAIYYRNNMLEHLIKLFKGLESFDRKPPEKSIVQKVADAYEVSGLVEEKTRILEKYDCLFTESPKGSMKHTKSSSKKGKKSVSRKKTDLPLEPSMKTDTHNQD</sequence>
<reference evidence="1 2" key="1">
    <citation type="journal article" date="2014" name="Nature">
        <title>The genome of Eucalyptus grandis.</title>
        <authorList>
            <person name="Myburg A.A."/>
            <person name="Grattapaglia D."/>
            <person name="Tuskan G.A."/>
            <person name="Hellsten U."/>
            <person name="Hayes R.D."/>
            <person name="Grimwood J."/>
            <person name="Jenkins J."/>
            <person name="Lindquist E."/>
            <person name="Tice H."/>
            <person name="Bauer D."/>
            <person name="Goodstein D.M."/>
            <person name="Dubchak I."/>
            <person name="Poliakov A."/>
            <person name="Mizrachi E."/>
            <person name="Kullan A.R."/>
            <person name="Hussey S.G."/>
            <person name="Pinard D."/>
            <person name="van der Merwe K."/>
            <person name="Singh P."/>
            <person name="van Jaarsveld I."/>
            <person name="Silva-Junior O.B."/>
            <person name="Togawa R.C."/>
            <person name="Pappas M.R."/>
            <person name="Faria D.A."/>
            <person name="Sansaloni C.P."/>
            <person name="Petroli C.D."/>
            <person name="Yang X."/>
            <person name="Ranjan P."/>
            <person name="Tschaplinski T.J."/>
            <person name="Ye C.Y."/>
            <person name="Li T."/>
            <person name="Sterck L."/>
            <person name="Vanneste K."/>
            <person name="Murat F."/>
            <person name="Soler M."/>
            <person name="Clemente H.S."/>
            <person name="Saidi N."/>
            <person name="Cassan-Wang H."/>
            <person name="Dunand C."/>
            <person name="Hefer C.A."/>
            <person name="Bornberg-Bauer E."/>
            <person name="Kersting A.R."/>
            <person name="Vining K."/>
            <person name="Amarasinghe V."/>
            <person name="Ranik M."/>
            <person name="Naithani S."/>
            <person name="Elser J."/>
            <person name="Boyd A.E."/>
            <person name="Liston A."/>
            <person name="Spatafora J.W."/>
            <person name="Dharmwardhana P."/>
            <person name="Raja R."/>
            <person name="Sullivan C."/>
            <person name="Romanel E."/>
            <person name="Alves-Ferreira M."/>
            <person name="Kulheim C."/>
            <person name="Foley W."/>
            <person name="Carocha V."/>
            <person name="Paiva J."/>
            <person name="Kudrna D."/>
            <person name="Brommonschenkel S.H."/>
            <person name="Pasquali G."/>
            <person name="Byrne M."/>
            <person name="Rigault P."/>
            <person name="Tibbits J."/>
            <person name="Spokevicius A."/>
            <person name="Jones R.C."/>
            <person name="Steane D.A."/>
            <person name="Vaillancourt R.E."/>
            <person name="Potts B.M."/>
            <person name="Joubert F."/>
            <person name="Barry K."/>
            <person name="Pappas G.J."/>
            <person name="Strauss S.H."/>
            <person name="Jaiswal P."/>
            <person name="Grima-Pettenati J."/>
            <person name="Salse J."/>
            <person name="Van de Peer Y."/>
            <person name="Rokhsar D.S."/>
            <person name="Schmutz J."/>
        </authorList>
    </citation>
    <scope>NUCLEOTIDE SEQUENCE [LARGE SCALE GENOMIC DNA]</scope>
    <source>
        <strain evidence="2">cv. BRASUZ1</strain>
        <tissue evidence="1">Leaf extractions</tissue>
    </source>
</reference>
<keyword evidence="2" id="KW-1185">Reference proteome</keyword>
<organism evidence="1 2">
    <name type="scientific">Eucalyptus grandis</name>
    <name type="common">Flooded gum</name>
    <dbReference type="NCBI Taxonomy" id="71139"/>
    <lineage>
        <taxon>Eukaryota</taxon>
        <taxon>Viridiplantae</taxon>
        <taxon>Streptophyta</taxon>
        <taxon>Embryophyta</taxon>
        <taxon>Tracheophyta</taxon>
        <taxon>Spermatophyta</taxon>
        <taxon>Magnoliopsida</taxon>
        <taxon>eudicotyledons</taxon>
        <taxon>Gunneridae</taxon>
        <taxon>Pentapetalae</taxon>
        <taxon>rosids</taxon>
        <taxon>malvids</taxon>
        <taxon>Myrtales</taxon>
        <taxon>Myrtaceae</taxon>
        <taxon>Myrtoideae</taxon>
        <taxon>Eucalypteae</taxon>
        <taxon>Eucalyptus</taxon>
    </lineage>
</organism>
<dbReference type="Proteomes" id="UP000030711">
    <property type="component" value="Chromosome 1"/>
</dbReference>
<dbReference type="EMBL" id="CM064435">
    <property type="protein sequence ID" value="KAK3444374.1"/>
    <property type="molecule type" value="Genomic_DNA"/>
</dbReference>